<protein>
    <recommendedName>
        <fullName evidence="3">Leucine rich repeat (LRR) protein</fullName>
    </recommendedName>
</protein>
<dbReference type="RefSeq" id="WP_263541589.1">
    <property type="nucleotide sequence ID" value="NZ_JAOVZO020000018.1"/>
</dbReference>
<accession>A0A9X3YK93</accession>
<comment type="caution">
    <text evidence="1">The sequence shown here is derived from an EMBL/GenBank/DDBJ whole genome shotgun (WGS) entry which is preliminary data.</text>
</comment>
<name>A0A9X3YK93_9GAMM</name>
<dbReference type="SUPFAM" id="SSF52047">
    <property type="entry name" value="RNI-like"/>
    <property type="match status" value="1"/>
</dbReference>
<dbReference type="InterPro" id="IPR032675">
    <property type="entry name" value="LRR_dom_sf"/>
</dbReference>
<organism evidence="1 2">
    <name type="scientific">Tahibacter soli</name>
    <dbReference type="NCBI Taxonomy" id="2983605"/>
    <lineage>
        <taxon>Bacteria</taxon>
        <taxon>Pseudomonadati</taxon>
        <taxon>Pseudomonadota</taxon>
        <taxon>Gammaproteobacteria</taxon>
        <taxon>Lysobacterales</taxon>
        <taxon>Rhodanobacteraceae</taxon>
        <taxon>Tahibacter</taxon>
    </lineage>
</organism>
<evidence type="ECO:0008006" key="3">
    <source>
        <dbReference type="Google" id="ProtNLM"/>
    </source>
</evidence>
<reference evidence="1" key="1">
    <citation type="submission" date="2023-02" db="EMBL/GenBank/DDBJ databases">
        <title>Tahibacter soli sp. nov. isolated from soil.</title>
        <authorList>
            <person name="Baek J.H."/>
            <person name="Lee J.K."/>
            <person name="Choi D.G."/>
            <person name="Jeon C.O."/>
        </authorList>
    </citation>
    <scope>NUCLEOTIDE SEQUENCE</scope>
    <source>
        <strain evidence="1">BL</strain>
    </source>
</reference>
<sequence>MVKRDDGFIGLEGEFTHADVAALAAHGAIDKLSFAQRATPLTEPVARGLASIASVDYFWLWCTATRAAMRHVFALPGLRELHVLGVAAPGRLRGAAEAARLEVFRSSWLAESDLLELSRSPTLRELAAHGSKITPRVVDALVAMPRLESLDIEDSRFDDAMAQRLAASPTIVSLWVCNTRLTGRGLAALCGMRQLRALDLWATKIAAADLALLATLPELDTISLGSYDGDPGALRGRDVVPALRKIRKLKTVWLDGVALSASERRAIEKRYPNVRIS</sequence>
<proteinExistence type="predicted"/>
<keyword evidence="2" id="KW-1185">Reference proteome</keyword>
<gene>
    <name evidence="1" type="ORF">OD750_015475</name>
</gene>
<evidence type="ECO:0000313" key="2">
    <source>
        <dbReference type="Proteomes" id="UP001139971"/>
    </source>
</evidence>
<dbReference type="AlphaFoldDB" id="A0A9X3YK93"/>
<dbReference type="Proteomes" id="UP001139971">
    <property type="component" value="Unassembled WGS sequence"/>
</dbReference>
<dbReference type="EMBL" id="JAOVZO020000018">
    <property type="protein sequence ID" value="MDC8013944.1"/>
    <property type="molecule type" value="Genomic_DNA"/>
</dbReference>
<dbReference type="Gene3D" id="3.80.10.10">
    <property type="entry name" value="Ribonuclease Inhibitor"/>
    <property type="match status" value="1"/>
</dbReference>
<evidence type="ECO:0000313" key="1">
    <source>
        <dbReference type="EMBL" id="MDC8013944.1"/>
    </source>
</evidence>